<evidence type="ECO:0000313" key="1">
    <source>
        <dbReference type="EMBL" id="VTO95661.1"/>
    </source>
</evidence>
<gene>
    <name evidence="1" type="ORF">BIN_B_01143</name>
</gene>
<dbReference type="EMBL" id="LR589069">
    <property type="protein sequence ID" value="VTO95661.1"/>
    <property type="molecule type" value="Genomic_DNA"/>
</dbReference>
<evidence type="ECO:0008006" key="2">
    <source>
        <dbReference type="Google" id="ProtNLM"/>
    </source>
</evidence>
<organism evidence="1">
    <name type="scientific">Mycobacterium riyadhense</name>
    <dbReference type="NCBI Taxonomy" id="486698"/>
    <lineage>
        <taxon>Bacteria</taxon>
        <taxon>Bacillati</taxon>
        <taxon>Actinomycetota</taxon>
        <taxon>Actinomycetes</taxon>
        <taxon>Mycobacteriales</taxon>
        <taxon>Mycobacteriaceae</taxon>
        <taxon>Mycobacterium</taxon>
    </lineage>
</organism>
<dbReference type="AlphaFoldDB" id="A0A653EGB0"/>
<dbReference type="OrthoDB" id="5175138at2"/>
<name>A0A653EGB0_9MYCO</name>
<reference evidence="1" key="1">
    <citation type="submission" date="2019-05" db="EMBL/GenBank/DDBJ databases">
        <authorList>
            <person name="Naeem R."/>
            <person name="Antony C."/>
            <person name="Guan Q."/>
        </authorList>
    </citation>
    <scope>NUCLEOTIDE SEQUENCE</scope>
    <source>
        <strain evidence="1">2</strain>
    </source>
</reference>
<dbReference type="RefSeq" id="WP_139828602.1">
    <property type="nucleotide sequence ID" value="NZ_CAJMWJ010000001.1"/>
</dbReference>
<protein>
    <recommendedName>
        <fullName evidence="2">N-acetyltransferase domain-containing protein</fullName>
    </recommendedName>
</protein>
<accession>A0A653EGB0</accession>
<sequence>MDLSMRGAVKTMPYHLPAAFNWLDRDSGCTIVLSQPECEPKLWEQYLSGALRSYSKYGVESALDFEQIRDGRDTTLFYSAIDDGGRVVGGVRVRGPLRSAEEAHAIVEWAGQPSQGVVRTMITERLPFGLVEMRAAWAIDHPNCRKLITRALARMAFPTAALLDVNFILATAAAHVLERWRTAGGVVPAEIPAAPYPSDRYRTKIMWWDRRTFAQLAEPTQLTKMLQEMRDLATQTAEVSNVFCDKGAPCEC</sequence>
<proteinExistence type="predicted"/>
<dbReference type="GeneID" id="93493556"/>